<evidence type="ECO:0000313" key="2">
    <source>
        <dbReference type="Proteomes" id="UP001634394"/>
    </source>
</evidence>
<organism evidence="1 2">
    <name type="scientific">Sinanodonta woodiana</name>
    <name type="common">Chinese pond mussel</name>
    <name type="synonym">Anodonta woodiana</name>
    <dbReference type="NCBI Taxonomy" id="1069815"/>
    <lineage>
        <taxon>Eukaryota</taxon>
        <taxon>Metazoa</taxon>
        <taxon>Spiralia</taxon>
        <taxon>Lophotrochozoa</taxon>
        <taxon>Mollusca</taxon>
        <taxon>Bivalvia</taxon>
        <taxon>Autobranchia</taxon>
        <taxon>Heteroconchia</taxon>
        <taxon>Palaeoheterodonta</taxon>
        <taxon>Unionida</taxon>
        <taxon>Unionoidea</taxon>
        <taxon>Unionidae</taxon>
        <taxon>Unioninae</taxon>
        <taxon>Sinanodonta</taxon>
    </lineage>
</organism>
<protein>
    <submittedName>
        <fullName evidence="1">Uncharacterized protein</fullName>
    </submittedName>
</protein>
<reference evidence="1 2" key="1">
    <citation type="submission" date="2024-11" db="EMBL/GenBank/DDBJ databases">
        <title>Chromosome-level genome assembly of the freshwater bivalve Anodonta woodiana.</title>
        <authorList>
            <person name="Chen X."/>
        </authorList>
    </citation>
    <scope>NUCLEOTIDE SEQUENCE [LARGE SCALE GENOMIC DNA]</scope>
    <source>
        <strain evidence="1">MN2024</strain>
        <tissue evidence="1">Gills</tissue>
    </source>
</reference>
<name>A0ABD3VU59_SINWO</name>
<dbReference type="Proteomes" id="UP001634394">
    <property type="component" value="Unassembled WGS sequence"/>
</dbReference>
<comment type="caution">
    <text evidence="1">The sequence shown here is derived from an EMBL/GenBank/DDBJ whole genome shotgun (WGS) entry which is preliminary data.</text>
</comment>
<dbReference type="EMBL" id="JBJQND010000010">
    <property type="protein sequence ID" value="KAL3864656.1"/>
    <property type="molecule type" value="Genomic_DNA"/>
</dbReference>
<gene>
    <name evidence="1" type="ORF">ACJMK2_006320</name>
</gene>
<keyword evidence="2" id="KW-1185">Reference proteome</keyword>
<dbReference type="AlphaFoldDB" id="A0ABD3VU59"/>
<accession>A0ABD3VU59</accession>
<proteinExistence type="predicted"/>
<sequence length="100" mass="12107">MPKIIDLRYGYAEDDDLREAIRHRDNLIWKMNILTNDLHEKNLRLKYRLADYERNNLSYLPSDQIKDEDLRDALDCRDELISKACEINHKLRLRNFKSSE</sequence>
<evidence type="ECO:0000313" key="1">
    <source>
        <dbReference type="EMBL" id="KAL3864656.1"/>
    </source>
</evidence>